<name>A0A6A5SUG3_9PLEO</name>
<evidence type="ECO:0000313" key="3">
    <source>
        <dbReference type="Proteomes" id="UP000800038"/>
    </source>
</evidence>
<keyword evidence="3" id="KW-1185">Reference proteome</keyword>
<sequence length="183" mass="21189">MCIEEAVLKDRVGDMETIVAMLGVVVTDAALVGNDELERKAKRAKDYVMSLRTVLIMQSWMPWNFGVGQMRDDRFHYQDDPHAYGMRNAPRPAYQPQPNNQRHASAHHDSNDLFAVSRGKLQRWNEEMENLDALRIAVKHVAVSGSERATMRAFTEHMKSVTTFLQAEMMNKLEGQRLREWKW</sequence>
<proteinExistence type="predicted"/>
<gene>
    <name evidence="2" type="ORF">EJ02DRAFT_422298</name>
</gene>
<feature type="region of interest" description="Disordered" evidence="1">
    <location>
        <begin position="91"/>
        <end position="110"/>
    </location>
</feature>
<evidence type="ECO:0000256" key="1">
    <source>
        <dbReference type="SAM" id="MobiDB-lite"/>
    </source>
</evidence>
<dbReference type="AlphaFoldDB" id="A0A6A5SUG3"/>
<accession>A0A6A5SUG3</accession>
<dbReference type="Proteomes" id="UP000800038">
    <property type="component" value="Unassembled WGS sequence"/>
</dbReference>
<reference evidence="2" key="1">
    <citation type="journal article" date="2020" name="Stud. Mycol.">
        <title>101 Dothideomycetes genomes: a test case for predicting lifestyles and emergence of pathogens.</title>
        <authorList>
            <person name="Haridas S."/>
            <person name="Albert R."/>
            <person name="Binder M."/>
            <person name="Bloem J."/>
            <person name="Labutti K."/>
            <person name="Salamov A."/>
            <person name="Andreopoulos B."/>
            <person name="Baker S."/>
            <person name="Barry K."/>
            <person name="Bills G."/>
            <person name="Bluhm B."/>
            <person name="Cannon C."/>
            <person name="Castanera R."/>
            <person name="Culley D."/>
            <person name="Daum C."/>
            <person name="Ezra D."/>
            <person name="Gonzalez J."/>
            <person name="Henrissat B."/>
            <person name="Kuo A."/>
            <person name="Liang C."/>
            <person name="Lipzen A."/>
            <person name="Lutzoni F."/>
            <person name="Magnuson J."/>
            <person name="Mondo S."/>
            <person name="Nolan M."/>
            <person name="Ohm R."/>
            <person name="Pangilinan J."/>
            <person name="Park H.-J."/>
            <person name="Ramirez L."/>
            <person name="Alfaro M."/>
            <person name="Sun H."/>
            <person name="Tritt A."/>
            <person name="Yoshinaga Y."/>
            <person name="Zwiers L.-H."/>
            <person name="Turgeon B."/>
            <person name="Goodwin S."/>
            <person name="Spatafora J."/>
            <person name="Crous P."/>
            <person name="Grigoriev I."/>
        </authorList>
    </citation>
    <scope>NUCLEOTIDE SEQUENCE</scope>
    <source>
        <strain evidence="2">CBS 161.51</strain>
    </source>
</reference>
<organism evidence="2 3">
    <name type="scientific">Clathrospora elynae</name>
    <dbReference type="NCBI Taxonomy" id="706981"/>
    <lineage>
        <taxon>Eukaryota</taxon>
        <taxon>Fungi</taxon>
        <taxon>Dikarya</taxon>
        <taxon>Ascomycota</taxon>
        <taxon>Pezizomycotina</taxon>
        <taxon>Dothideomycetes</taxon>
        <taxon>Pleosporomycetidae</taxon>
        <taxon>Pleosporales</taxon>
        <taxon>Diademaceae</taxon>
        <taxon>Clathrospora</taxon>
    </lineage>
</organism>
<evidence type="ECO:0000313" key="2">
    <source>
        <dbReference type="EMBL" id="KAF1942216.1"/>
    </source>
</evidence>
<protein>
    <submittedName>
        <fullName evidence="2">Uncharacterized protein</fullName>
    </submittedName>
</protein>
<dbReference type="EMBL" id="ML976037">
    <property type="protein sequence ID" value="KAF1942216.1"/>
    <property type="molecule type" value="Genomic_DNA"/>
</dbReference>